<dbReference type="Proteomes" id="UP001596037">
    <property type="component" value="Unassembled WGS sequence"/>
</dbReference>
<gene>
    <name evidence="2" type="ORF">ACFPOE_01705</name>
</gene>
<protein>
    <submittedName>
        <fullName evidence="2">Uncharacterized protein</fullName>
    </submittedName>
</protein>
<evidence type="ECO:0000313" key="3">
    <source>
        <dbReference type="Proteomes" id="UP001596037"/>
    </source>
</evidence>
<dbReference type="RefSeq" id="WP_376848266.1">
    <property type="nucleotide sequence ID" value="NZ_JBHSMF010000002.1"/>
</dbReference>
<comment type="caution">
    <text evidence="2">The sequence shown here is derived from an EMBL/GenBank/DDBJ whole genome shotgun (WGS) entry which is preliminary data.</text>
</comment>
<keyword evidence="3" id="KW-1185">Reference proteome</keyword>
<feature type="region of interest" description="Disordered" evidence="1">
    <location>
        <begin position="1"/>
        <end position="45"/>
    </location>
</feature>
<evidence type="ECO:0000256" key="1">
    <source>
        <dbReference type="SAM" id="MobiDB-lite"/>
    </source>
</evidence>
<evidence type="ECO:0000313" key="2">
    <source>
        <dbReference type="EMBL" id="MFC5496237.1"/>
    </source>
</evidence>
<organism evidence="2 3">
    <name type="scientific">Caenimonas terrae</name>
    <dbReference type="NCBI Taxonomy" id="696074"/>
    <lineage>
        <taxon>Bacteria</taxon>
        <taxon>Pseudomonadati</taxon>
        <taxon>Pseudomonadota</taxon>
        <taxon>Betaproteobacteria</taxon>
        <taxon>Burkholderiales</taxon>
        <taxon>Comamonadaceae</taxon>
        <taxon>Caenimonas</taxon>
    </lineage>
</organism>
<accession>A0ABW0NAS1</accession>
<reference evidence="3" key="1">
    <citation type="journal article" date="2019" name="Int. J. Syst. Evol. Microbiol.">
        <title>The Global Catalogue of Microorganisms (GCM) 10K type strain sequencing project: providing services to taxonomists for standard genome sequencing and annotation.</title>
        <authorList>
            <consortium name="The Broad Institute Genomics Platform"/>
            <consortium name="The Broad Institute Genome Sequencing Center for Infectious Disease"/>
            <person name="Wu L."/>
            <person name="Ma J."/>
        </authorList>
    </citation>
    <scope>NUCLEOTIDE SEQUENCE [LARGE SCALE GENOMIC DNA]</scope>
    <source>
        <strain evidence="3">CCUG 57401</strain>
    </source>
</reference>
<dbReference type="EMBL" id="JBHSMF010000002">
    <property type="protein sequence ID" value="MFC5496237.1"/>
    <property type="molecule type" value="Genomic_DNA"/>
</dbReference>
<sequence length="100" mass="11133">MFNPFKRSAPAAKPATRSTARPGAPARKEEPPALPEEASLPDVVEGNEHTDWALWEDSLNVLDSQMQGLTPSARIYERDKQTPSEFQDLDPFARVGKKSR</sequence>
<proteinExistence type="predicted"/>
<feature type="region of interest" description="Disordered" evidence="1">
    <location>
        <begin position="75"/>
        <end position="100"/>
    </location>
</feature>
<name>A0ABW0NAS1_9BURK</name>